<keyword evidence="10" id="KW-1185">Reference proteome</keyword>
<dbReference type="InterPro" id="IPR013083">
    <property type="entry name" value="Znf_RING/FYVE/PHD"/>
</dbReference>
<evidence type="ECO:0000313" key="9">
    <source>
        <dbReference type="EMBL" id="TVU14915.1"/>
    </source>
</evidence>
<feature type="non-terminal residue" evidence="9">
    <location>
        <position position="1"/>
    </location>
</feature>
<evidence type="ECO:0000256" key="1">
    <source>
        <dbReference type="ARBA" id="ARBA00000900"/>
    </source>
</evidence>
<dbReference type="UniPathway" id="UPA00143"/>
<keyword evidence="6" id="KW-0175">Coiled coil</keyword>
<dbReference type="SMART" id="SM00504">
    <property type="entry name" value="Ubox"/>
    <property type="match status" value="1"/>
</dbReference>
<dbReference type="EMBL" id="RWGY01000031">
    <property type="protein sequence ID" value="TVU14915.1"/>
    <property type="molecule type" value="Genomic_DNA"/>
</dbReference>
<comment type="pathway">
    <text evidence="2">Protein modification; protein ubiquitination.</text>
</comment>
<evidence type="ECO:0000256" key="4">
    <source>
        <dbReference type="ARBA" id="ARBA00022679"/>
    </source>
</evidence>
<dbReference type="AlphaFoldDB" id="A0A5J9TUE7"/>
<protein>
    <recommendedName>
        <fullName evidence="3">RING-type E3 ubiquitin transferase</fullName>
        <ecNumber evidence="3">2.3.2.27</ecNumber>
    </recommendedName>
</protein>
<reference evidence="9 10" key="1">
    <citation type="journal article" date="2019" name="Sci. Rep.">
        <title>A high-quality genome of Eragrostis curvula grass provides insights into Poaceae evolution and supports new strategies to enhance forage quality.</title>
        <authorList>
            <person name="Carballo J."/>
            <person name="Santos B.A.C.M."/>
            <person name="Zappacosta D."/>
            <person name="Garbus I."/>
            <person name="Selva J.P."/>
            <person name="Gallo C.A."/>
            <person name="Diaz A."/>
            <person name="Albertini E."/>
            <person name="Caccamo M."/>
            <person name="Echenique V."/>
        </authorList>
    </citation>
    <scope>NUCLEOTIDE SEQUENCE [LARGE SCALE GENOMIC DNA]</scope>
    <source>
        <strain evidence="10">cv. Victoria</strain>
        <tissue evidence="9">Leaf</tissue>
    </source>
</reference>
<feature type="region of interest" description="Disordered" evidence="7">
    <location>
        <begin position="198"/>
        <end position="234"/>
    </location>
</feature>
<feature type="compositionally biased region" description="Polar residues" evidence="7">
    <location>
        <begin position="204"/>
        <end position="213"/>
    </location>
</feature>
<dbReference type="InterPro" id="IPR051348">
    <property type="entry name" value="U-box_ubiquitin_ligases"/>
</dbReference>
<evidence type="ECO:0000256" key="7">
    <source>
        <dbReference type="SAM" id="MobiDB-lite"/>
    </source>
</evidence>
<dbReference type="EC" id="2.3.2.27" evidence="3"/>
<evidence type="ECO:0000256" key="5">
    <source>
        <dbReference type="ARBA" id="ARBA00022786"/>
    </source>
</evidence>
<dbReference type="PANTHER" id="PTHR45647:SF100">
    <property type="entry name" value="U-BOX DOMAIN-CONTAINING PROTEIN 33"/>
    <property type="match status" value="1"/>
</dbReference>
<dbReference type="Gene3D" id="3.30.40.10">
    <property type="entry name" value="Zinc/RING finger domain, C3HC4 (zinc finger)"/>
    <property type="match status" value="1"/>
</dbReference>
<evidence type="ECO:0000256" key="3">
    <source>
        <dbReference type="ARBA" id="ARBA00012483"/>
    </source>
</evidence>
<evidence type="ECO:0000256" key="6">
    <source>
        <dbReference type="SAM" id="Coils"/>
    </source>
</evidence>
<feature type="coiled-coil region" evidence="6">
    <location>
        <begin position="279"/>
        <end position="341"/>
    </location>
</feature>
<dbReference type="Gramene" id="TVU14915">
    <property type="protein sequence ID" value="TVU14915"/>
    <property type="gene ID" value="EJB05_38412"/>
</dbReference>
<proteinExistence type="predicted"/>
<evidence type="ECO:0000256" key="2">
    <source>
        <dbReference type="ARBA" id="ARBA00004906"/>
    </source>
</evidence>
<keyword evidence="4" id="KW-0808">Transferase</keyword>
<dbReference type="CDD" id="cd16655">
    <property type="entry name" value="RING-Ubox_WDSUB1-like"/>
    <property type="match status" value="1"/>
</dbReference>
<accession>A0A5J9TUE7</accession>
<dbReference type="PANTHER" id="PTHR45647">
    <property type="entry name" value="OS02G0152300 PROTEIN"/>
    <property type="match status" value="1"/>
</dbReference>
<feature type="compositionally biased region" description="Low complexity" evidence="7">
    <location>
        <begin position="214"/>
        <end position="225"/>
    </location>
</feature>
<dbReference type="SUPFAM" id="SSF57850">
    <property type="entry name" value="RING/U-box"/>
    <property type="match status" value="1"/>
</dbReference>
<dbReference type="GO" id="GO:0016567">
    <property type="term" value="P:protein ubiquitination"/>
    <property type="evidence" value="ECO:0007669"/>
    <property type="project" value="UniProtKB-UniPathway"/>
</dbReference>
<gene>
    <name evidence="9" type="ORF">EJB05_38412</name>
</gene>
<name>A0A5J9TUE7_9POAL</name>
<organism evidence="9 10">
    <name type="scientific">Eragrostis curvula</name>
    <name type="common">weeping love grass</name>
    <dbReference type="NCBI Taxonomy" id="38414"/>
    <lineage>
        <taxon>Eukaryota</taxon>
        <taxon>Viridiplantae</taxon>
        <taxon>Streptophyta</taxon>
        <taxon>Embryophyta</taxon>
        <taxon>Tracheophyta</taxon>
        <taxon>Spermatophyta</taxon>
        <taxon>Magnoliopsida</taxon>
        <taxon>Liliopsida</taxon>
        <taxon>Poales</taxon>
        <taxon>Poaceae</taxon>
        <taxon>PACMAD clade</taxon>
        <taxon>Chloridoideae</taxon>
        <taxon>Eragrostideae</taxon>
        <taxon>Eragrostidinae</taxon>
        <taxon>Eragrostis</taxon>
    </lineage>
</organism>
<dbReference type="PROSITE" id="PS51698">
    <property type="entry name" value="U_BOX"/>
    <property type="match status" value="1"/>
</dbReference>
<comment type="caution">
    <text evidence="9">The sequence shown here is derived from an EMBL/GenBank/DDBJ whole genome shotgun (WGS) entry which is preliminary data.</text>
</comment>
<dbReference type="Proteomes" id="UP000324897">
    <property type="component" value="Unassembled WGS sequence"/>
</dbReference>
<sequence>MTALPAGYDTEQHKENDARGCFANVSGAVRGLTLAEMPCSTMRPEELLLYRQHERAEVEKKLHEYVLICRSVKVNCDKVCIQKDDIAEGILELITSHGITKLVMGAAADKNYSKEDHAEVPAVPSSPAASNTALLPAFSISSQMRSTMIHRLENEPSSSNVRIQSDLGRSRTDLIFSPSQRTGHTLLQAFKHLETGLDDKTRIPGSSENFSIDSSRSQNSGYGSSPNGDVASISGTAETVNDDIIEVGSATHLSTNNSHEHISSSSHQLDMPKEMLGEIEFLKKEMHEECNKRRNAERELHSAFQKIKELENSYMHELKQRKTLEEIHARQRQEIEGMRKQQDESYAALYNANEQKLTLEQRISEIQLFVKDNEGKLAANKYQLEVLQANYDKMLHEKDAAIREAEELRKMNQHGVSAPPEALNTKFSLIELQKATQGFDPTLKIGEGGFGRKQPQRIAEIVEDAIEKENLHSIIHTTAGNWPFVQANQLAHIGLRCAELSRRRRPDLTVDVWRVVEPLMKAASMTARPLSRSTPTDDACIPSTKDTDIVMVDSPLPFYDEQEIMNDPYIAADGFTYEGEAIKGWLDSGHSTSPMTNLKLEHSQLVPNRALRSAILEWQQQ</sequence>
<dbReference type="GO" id="GO:0061630">
    <property type="term" value="F:ubiquitin protein ligase activity"/>
    <property type="evidence" value="ECO:0007669"/>
    <property type="project" value="UniProtKB-EC"/>
</dbReference>
<keyword evidence="5" id="KW-0833">Ubl conjugation pathway</keyword>
<dbReference type="InterPro" id="IPR003613">
    <property type="entry name" value="Ubox_domain"/>
</dbReference>
<feature type="coiled-coil region" evidence="6">
    <location>
        <begin position="384"/>
        <end position="411"/>
    </location>
</feature>
<dbReference type="OrthoDB" id="4062651at2759"/>
<feature type="domain" description="U-box" evidence="8">
    <location>
        <begin position="562"/>
        <end position="621"/>
    </location>
</feature>
<comment type="catalytic activity">
    <reaction evidence="1">
        <text>S-ubiquitinyl-[E2 ubiquitin-conjugating enzyme]-L-cysteine + [acceptor protein]-L-lysine = [E2 ubiquitin-conjugating enzyme]-L-cysteine + N(6)-ubiquitinyl-[acceptor protein]-L-lysine.</text>
        <dbReference type="EC" id="2.3.2.27"/>
    </reaction>
</comment>
<dbReference type="Pfam" id="PF04564">
    <property type="entry name" value="U-box"/>
    <property type="match status" value="1"/>
</dbReference>
<evidence type="ECO:0000313" key="10">
    <source>
        <dbReference type="Proteomes" id="UP000324897"/>
    </source>
</evidence>
<evidence type="ECO:0000259" key="8">
    <source>
        <dbReference type="PROSITE" id="PS51698"/>
    </source>
</evidence>